<gene>
    <name evidence="1" type="ORF">EJ06DRAFT_525544</name>
</gene>
<dbReference type="Proteomes" id="UP000799640">
    <property type="component" value="Unassembled WGS sequence"/>
</dbReference>
<protein>
    <submittedName>
        <fullName evidence="1">RNI-like protein</fullName>
    </submittedName>
</protein>
<name>A0A6G1IA94_9PEZI</name>
<dbReference type="InterPro" id="IPR001611">
    <property type="entry name" value="Leu-rich_rpt"/>
</dbReference>
<dbReference type="SMART" id="SM00368">
    <property type="entry name" value="LRR_RI"/>
    <property type="match status" value="5"/>
</dbReference>
<dbReference type="GO" id="GO:0005829">
    <property type="term" value="C:cytosol"/>
    <property type="evidence" value="ECO:0007669"/>
    <property type="project" value="TreeGrafter"/>
</dbReference>
<organism evidence="1 2">
    <name type="scientific">Trichodelitschia bisporula</name>
    <dbReference type="NCBI Taxonomy" id="703511"/>
    <lineage>
        <taxon>Eukaryota</taxon>
        <taxon>Fungi</taxon>
        <taxon>Dikarya</taxon>
        <taxon>Ascomycota</taxon>
        <taxon>Pezizomycotina</taxon>
        <taxon>Dothideomycetes</taxon>
        <taxon>Dothideomycetes incertae sedis</taxon>
        <taxon>Phaeotrichales</taxon>
        <taxon>Phaeotrichaceae</taxon>
        <taxon>Trichodelitschia</taxon>
    </lineage>
</organism>
<dbReference type="InterPro" id="IPR027038">
    <property type="entry name" value="RanGap"/>
</dbReference>
<evidence type="ECO:0000313" key="2">
    <source>
        <dbReference type="Proteomes" id="UP000799640"/>
    </source>
</evidence>
<reference evidence="1" key="1">
    <citation type="journal article" date="2020" name="Stud. Mycol.">
        <title>101 Dothideomycetes genomes: a test case for predicting lifestyles and emergence of pathogens.</title>
        <authorList>
            <person name="Haridas S."/>
            <person name="Albert R."/>
            <person name="Binder M."/>
            <person name="Bloem J."/>
            <person name="Labutti K."/>
            <person name="Salamov A."/>
            <person name="Andreopoulos B."/>
            <person name="Baker S."/>
            <person name="Barry K."/>
            <person name="Bills G."/>
            <person name="Bluhm B."/>
            <person name="Cannon C."/>
            <person name="Castanera R."/>
            <person name="Culley D."/>
            <person name="Daum C."/>
            <person name="Ezra D."/>
            <person name="Gonzalez J."/>
            <person name="Henrissat B."/>
            <person name="Kuo A."/>
            <person name="Liang C."/>
            <person name="Lipzen A."/>
            <person name="Lutzoni F."/>
            <person name="Magnuson J."/>
            <person name="Mondo S."/>
            <person name="Nolan M."/>
            <person name="Ohm R."/>
            <person name="Pangilinan J."/>
            <person name="Park H.-J."/>
            <person name="Ramirez L."/>
            <person name="Alfaro M."/>
            <person name="Sun H."/>
            <person name="Tritt A."/>
            <person name="Yoshinaga Y."/>
            <person name="Zwiers L.-H."/>
            <person name="Turgeon B."/>
            <person name="Goodwin S."/>
            <person name="Spatafora J."/>
            <person name="Crous P."/>
            <person name="Grigoriev I."/>
        </authorList>
    </citation>
    <scope>NUCLEOTIDE SEQUENCE</scope>
    <source>
        <strain evidence="1">CBS 262.69</strain>
    </source>
</reference>
<sequence>MIATQLPSSNAIAATKMALSTTVDLGTFDDVANGMATSLRAAVEQLKGMPDISPDDIEDEVLLALPLDEVRVDDSLYNVPSRRSKRQPLVQTVANILYPTPGHSNYPVIHYEKDRCRVKRWIRLQRKYDILQSRKGNMAKRWAERIKKQGPWNPDTHPVSLQGAFALPMPVKISDPESLAPFFDHLRQDGTHEPSSAAPGAPAVLIPEPYYETPALEFPKGVIYEDGRMDLCKMVLGPPNIGALMESLRSNTFVKHFLLGNNIIGPTGARHIADFLHDNPNRIQTWYLAGNCIDTESFNLLVDALVGSPVVTNIWLKRNPLGPGSANDLFRIITQVPHLRTLDLDQTELGDVGVDALFSKLAEYDADLPLENIYLNGCGIGLNGASAISRYLASEYCNLKSLYMSNNPVGSPGGAALARGLLKNTLLERLSLSSTGLTDDGMVEIVTSLTCSKTLRVLDVGQSFATEDLGQAYNWLTDTYAPALAAMITHTPNLEYLKIGLCAMTDVGLAIMYEAAAKAPRLKYLSAQSVHAQGRDVEAVWAAQERVRLEKMMREQQQANVKAEHDGMSYEEWYGGLRRWVVSDERDVRMIDSVYRTRDMGMARRGEKVLDKWWDEGDETLKSVMAVAVGPVSTRRRTGH</sequence>
<dbReference type="InterPro" id="IPR032675">
    <property type="entry name" value="LRR_dom_sf"/>
</dbReference>
<dbReference type="OrthoDB" id="333024at2759"/>
<dbReference type="AlphaFoldDB" id="A0A6G1IA94"/>
<dbReference type="SUPFAM" id="SSF52047">
    <property type="entry name" value="RNI-like"/>
    <property type="match status" value="1"/>
</dbReference>
<keyword evidence="2" id="KW-1185">Reference proteome</keyword>
<dbReference type="GO" id="GO:0006913">
    <property type="term" value="P:nucleocytoplasmic transport"/>
    <property type="evidence" value="ECO:0007669"/>
    <property type="project" value="TreeGrafter"/>
</dbReference>
<proteinExistence type="predicted"/>
<dbReference type="GO" id="GO:0005634">
    <property type="term" value="C:nucleus"/>
    <property type="evidence" value="ECO:0007669"/>
    <property type="project" value="TreeGrafter"/>
</dbReference>
<dbReference type="Gene3D" id="3.80.10.10">
    <property type="entry name" value="Ribonuclease Inhibitor"/>
    <property type="match status" value="2"/>
</dbReference>
<dbReference type="EMBL" id="ML996687">
    <property type="protein sequence ID" value="KAF2404967.1"/>
    <property type="molecule type" value="Genomic_DNA"/>
</dbReference>
<dbReference type="GO" id="GO:0031267">
    <property type="term" value="F:small GTPase binding"/>
    <property type="evidence" value="ECO:0007669"/>
    <property type="project" value="TreeGrafter"/>
</dbReference>
<accession>A0A6G1IA94</accession>
<dbReference type="Pfam" id="PF13516">
    <property type="entry name" value="LRR_6"/>
    <property type="match status" value="3"/>
</dbReference>
<dbReference type="PANTHER" id="PTHR24113">
    <property type="entry name" value="RAN GTPASE-ACTIVATING PROTEIN 1"/>
    <property type="match status" value="1"/>
</dbReference>
<dbReference type="GO" id="GO:0048471">
    <property type="term" value="C:perinuclear region of cytoplasm"/>
    <property type="evidence" value="ECO:0007669"/>
    <property type="project" value="TreeGrafter"/>
</dbReference>
<evidence type="ECO:0000313" key="1">
    <source>
        <dbReference type="EMBL" id="KAF2404967.1"/>
    </source>
</evidence>
<dbReference type="GO" id="GO:0005096">
    <property type="term" value="F:GTPase activator activity"/>
    <property type="evidence" value="ECO:0007669"/>
    <property type="project" value="UniProtKB-KW"/>
</dbReference>